<keyword evidence="2" id="KW-0677">Repeat</keyword>
<evidence type="ECO:0000313" key="5">
    <source>
        <dbReference type="Proteomes" id="UP000054272"/>
    </source>
</evidence>
<dbReference type="EMBL" id="KN848711">
    <property type="protein sequence ID" value="KIR78600.1"/>
    <property type="molecule type" value="Genomic_DNA"/>
</dbReference>
<dbReference type="SUPFAM" id="SSF50978">
    <property type="entry name" value="WD40 repeat-like"/>
    <property type="match status" value="1"/>
</dbReference>
<dbReference type="PRINTS" id="PR00320">
    <property type="entry name" value="GPROTEINBRPT"/>
</dbReference>
<organism evidence="4 5">
    <name type="scientific">Cryptococcus gattii EJB2</name>
    <dbReference type="NCBI Taxonomy" id="1296103"/>
    <lineage>
        <taxon>Eukaryota</taxon>
        <taxon>Fungi</taxon>
        <taxon>Dikarya</taxon>
        <taxon>Basidiomycota</taxon>
        <taxon>Agaricomycotina</taxon>
        <taxon>Tremellomycetes</taxon>
        <taxon>Tremellales</taxon>
        <taxon>Cryptococcaceae</taxon>
        <taxon>Cryptococcus</taxon>
        <taxon>Cryptococcus gattii species complex</taxon>
    </lineage>
</organism>
<feature type="repeat" description="WD" evidence="3">
    <location>
        <begin position="106"/>
        <end position="147"/>
    </location>
</feature>
<proteinExistence type="predicted"/>
<evidence type="ECO:0000256" key="2">
    <source>
        <dbReference type="ARBA" id="ARBA00022737"/>
    </source>
</evidence>
<dbReference type="Gene3D" id="2.130.10.10">
    <property type="entry name" value="YVTN repeat-like/Quinoprotein amine dehydrogenase"/>
    <property type="match status" value="1"/>
</dbReference>
<dbReference type="PROSITE" id="PS50294">
    <property type="entry name" value="WD_REPEATS_REGION"/>
    <property type="match status" value="1"/>
</dbReference>
<dbReference type="Pfam" id="PF00400">
    <property type="entry name" value="WD40"/>
    <property type="match status" value="3"/>
</dbReference>
<keyword evidence="1 3" id="KW-0853">WD repeat</keyword>
<dbReference type="InterPro" id="IPR020472">
    <property type="entry name" value="WD40_PAC1"/>
</dbReference>
<dbReference type="SMART" id="SM00320">
    <property type="entry name" value="WD40"/>
    <property type="match status" value="5"/>
</dbReference>
<dbReference type="Proteomes" id="UP000054272">
    <property type="component" value="Unassembled WGS sequence"/>
</dbReference>
<keyword evidence="5" id="KW-1185">Reference proteome</keyword>
<sequence length="358" mass="39113">MSSGKHSTVFQAAQLTTRPDQVLQPPVDGISSIAFSPDSSRLLVSSWDGTIQLHDLSGHPQPPKIFTHPAAVLTTCFGSTPNVGFSAGLDKRIRRWDFDTGLVQVLGKHDDAVQSIVWCPQYNVLISASWDSTIKVWDPSSDTPLKSTQPLPARAYNLAYAPSSSRLLVSMAHRHVYVYDVAKLAAATDKIPASQERESALKFMTRSIATMADGKGWASGSLEGRIAVEYIDPADQGSKYAFRAHRQNVDGTDCVFPINALAYHPIHNTFASGGSDGFISIWDHNAKKRMKLYPKYPAPISALAFSPDGTKLAIGASYEHDNAVTKPEEQAIVMVLIKNTVMDDCKVCPKQRILPAKY</sequence>
<reference evidence="4 5" key="1">
    <citation type="submission" date="2015-01" db="EMBL/GenBank/DDBJ databases">
        <title>The Genome Sequence of Cryptococcus gattii EJB2.</title>
        <authorList>
            <consortium name="The Broad Institute Genomics Platform"/>
            <person name="Cuomo C."/>
            <person name="Litvintseva A."/>
            <person name="Chen Y."/>
            <person name="Heitman J."/>
            <person name="Sun S."/>
            <person name="Springer D."/>
            <person name="Dromer F."/>
            <person name="Young S."/>
            <person name="Zeng Q."/>
            <person name="Gargeya S."/>
            <person name="Abouelleil A."/>
            <person name="Alvarado L."/>
            <person name="Chapman S.B."/>
            <person name="Gainer-Dewar J."/>
            <person name="Goldberg J."/>
            <person name="Griggs A."/>
            <person name="Gujja S."/>
            <person name="Hansen M."/>
            <person name="Howarth C."/>
            <person name="Imamovic A."/>
            <person name="Larimer J."/>
            <person name="Murphy C."/>
            <person name="Naylor J."/>
            <person name="Pearson M."/>
            <person name="Priest M."/>
            <person name="Roberts A."/>
            <person name="Saif S."/>
            <person name="Shea T."/>
            <person name="Sykes S."/>
            <person name="Wortman J."/>
            <person name="Nusbaum C."/>
            <person name="Birren B."/>
        </authorList>
    </citation>
    <scope>NUCLEOTIDE SEQUENCE [LARGE SCALE GENOMIC DNA]</scope>
    <source>
        <strain evidence="4 5">EJB2</strain>
    </source>
</reference>
<protein>
    <submittedName>
        <fullName evidence="4">Cell cycle arrest protein BUB3</fullName>
    </submittedName>
</protein>
<dbReference type="InterPro" id="IPR001680">
    <property type="entry name" value="WD40_rpt"/>
</dbReference>
<dbReference type="InterPro" id="IPR015943">
    <property type="entry name" value="WD40/YVTN_repeat-like_dom_sf"/>
</dbReference>
<dbReference type="PROSITE" id="PS50082">
    <property type="entry name" value="WD_REPEATS_2"/>
    <property type="match status" value="2"/>
</dbReference>
<gene>
    <name evidence="4" type="ORF">I306_04528</name>
</gene>
<accession>A0ABR5BSG8</accession>
<evidence type="ECO:0000256" key="3">
    <source>
        <dbReference type="PROSITE-ProRule" id="PRU00221"/>
    </source>
</evidence>
<feature type="repeat" description="WD" evidence="3">
    <location>
        <begin position="258"/>
        <end position="292"/>
    </location>
</feature>
<dbReference type="PANTHER" id="PTHR10971">
    <property type="entry name" value="MRNA EXPORT FACTOR AND BUB3"/>
    <property type="match status" value="1"/>
</dbReference>
<dbReference type="InterPro" id="IPR036322">
    <property type="entry name" value="WD40_repeat_dom_sf"/>
</dbReference>
<evidence type="ECO:0000256" key="1">
    <source>
        <dbReference type="ARBA" id="ARBA00022574"/>
    </source>
</evidence>
<name>A0ABR5BSG8_9TREE</name>
<evidence type="ECO:0000313" key="4">
    <source>
        <dbReference type="EMBL" id="KIR78600.1"/>
    </source>
</evidence>